<evidence type="ECO:0000256" key="9">
    <source>
        <dbReference type="ARBA" id="ARBA00023211"/>
    </source>
</evidence>
<dbReference type="GO" id="GO:0003852">
    <property type="term" value="F:2-isopropylmalate synthase activity"/>
    <property type="evidence" value="ECO:0007669"/>
    <property type="project" value="TreeGrafter"/>
</dbReference>
<dbReference type="InterPro" id="IPR019887">
    <property type="entry name" value="Tscrpt_reg_AsnC/Lrp_C"/>
</dbReference>
<dbReference type="InterPro" id="IPR011872">
    <property type="entry name" value="Homocitrate_synth"/>
</dbReference>
<evidence type="ECO:0000256" key="11">
    <source>
        <dbReference type="HAMAP-Rule" id="MF_02222"/>
    </source>
</evidence>
<dbReference type="Gene3D" id="3.30.70.920">
    <property type="match status" value="1"/>
</dbReference>
<keyword evidence="6 11" id="KW-0479">Metal-binding</keyword>
<comment type="catalytic activity">
    <reaction evidence="10">
        <text>acetyl-CoA + 2-oxoglutarate + H2O = (2R)-homocitrate + CoA + H(+)</text>
        <dbReference type="Rhea" id="RHEA:12929"/>
        <dbReference type="ChEBI" id="CHEBI:15377"/>
        <dbReference type="ChEBI" id="CHEBI:15378"/>
        <dbReference type="ChEBI" id="CHEBI:16810"/>
        <dbReference type="ChEBI" id="CHEBI:57287"/>
        <dbReference type="ChEBI" id="CHEBI:57288"/>
        <dbReference type="ChEBI" id="CHEBI:58884"/>
        <dbReference type="EC" id="2.3.3.14"/>
    </reaction>
    <physiologicalReaction direction="left-to-right" evidence="10">
        <dbReference type="Rhea" id="RHEA:12930"/>
    </physiologicalReaction>
</comment>
<name>G0EDM5_PYRF1</name>
<dbReference type="Pfam" id="PF22617">
    <property type="entry name" value="HCS_D2"/>
    <property type="match status" value="1"/>
</dbReference>
<feature type="binding site" evidence="11">
    <location>
        <position position="94"/>
    </location>
    <ligand>
        <name>2-oxoglutarate</name>
        <dbReference type="ChEBI" id="CHEBI:16810"/>
    </ligand>
</feature>
<keyword evidence="8 11" id="KW-0457">Lysine biosynthesis</keyword>
<dbReference type="EMBL" id="CP002838">
    <property type="protein sequence ID" value="AEM39829.1"/>
    <property type="molecule type" value="Genomic_DNA"/>
</dbReference>
<dbReference type="InterPro" id="IPR011008">
    <property type="entry name" value="Dimeric_a/b-barrel"/>
</dbReference>
<evidence type="ECO:0000256" key="1">
    <source>
        <dbReference type="ARBA" id="ARBA00004755"/>
    </source>
</evidence>
<feature type="binding site" evidence="11">
    <location>
        <position position="154"/>
    </location>
    <ligand>
        <name>2-oxoglutarate</name>
        <dbReference type="ChEBI" id="CHEBI:16810"/>
    </ligand>
</feature>
<dbReference type="HAMAP" id="MF_02222">
    <property type="entry name" value="Homocitr_synth_fung_arch"/>
    <property type="match status" value="1"/>
</dbReference>
<feature type="binding site" evidence="11">
    <location>
        <position position="31"/>
    </location>
    <ligand>
        <name>Mg(2+)</name>
        <dbReference type="ChEBI" id="CHEBI:18420"/>
    </ligand>
</feature>
<dbReference type="GO" id="GO:0009098">
    <property type="term" value="P:L-leucine biosynthetic process"/>
    <property type="evidence" value="ECO:0007669"/>
    <property type="project" value="TreeGrafter"/>
</dbReference>
<reference evidence="13 14" key="1">
    <citation type="journal article" date="2011" name="Stand. Genomic Sci.">
        <title>Complete genome sequence of the hyperthermophilic chemolithoautotroph Pyrolobus fumarii type strain (1A).</title>
        <authorList>
            <person name="Anderson I."/>
            <person name="Goker M."/>
            <person name="Nolan M."/>
            <person name="Lucas S."/>
            <person name="Hammon N."/>
            <person name="Deshpande S."/>
            <person name="Cheng J.F."/>
            <person name="Tapia R."/>
            <person name="Han C."/>
            <person name="Goodwin L."/>
            <person name="Pitluck S."/>
            <person name="Huntemann M."/>
            <person name="Liolios K."/>
            <person name="Ivanova N."/>
            <person name="Pagani I."/>
            <person name="Mavromatis K."/>
            <person name="Ovchinikova G."/>
            <person name="Pati A."/>
            <person name="Chen A."/>
            <person name="Palaniappan K."/>
            <person name="Land M."/>
            <person name="Hauser L."/>
            <person name="Brambilla E.M."/>
            <person name="Huber H."/>
            <person name="Yasawong M."/>
            <person name="Rohde M."/>
            <person name="Spring S."/>
            <person name="Abt B."/>
            <person name="Sikorski J."/>
            <person name="Wirth R."/>
            <person name="Detter J.C."/>
            <person name="Woyke T."/>
            <person name="Bristow J."/>
            <person name="Eisen J.A."/>
            <person name="Markowitz V."/>
            <person name="Hugenholtz P."/>
            <person name="Kyrpides N.C."/>
            <person name="Klenk H.P."/>
            <person name="Lapidus A."/>
        </authorList>
    </citation>
    <scope>NUCLEOTIDE SEQUENCE [LARGE SCALE GENOMIC DNA]</scope>
    <source>
        <strain evidence="14">DSM 11204 / 1A</strain>
    </source>
</reference>
<gene>
    <name evidence="13" type="ordered locus">Pyrfu_1976</name>
</gene>
<accession>G0EDM5</accession>
<dbReference type="NCBIfam" id="NF002085">
    <property type="entry name" value="PRK00915.1-2"/>
    <property type="match status" value="1"/>
</dbReference>
<feature type="domain" description="Pyruvate carboxyltransferase" evidence="12">
    <location>
        <begin position="22"/>
        <end position="277"/>
    </location>
</feature>
<evidence type="ECO:0000256" key="7">
    <source>
        <dbReference type="ARBA" id="ARBA00022842"/>
    </source>
</evidence>
<evidence type="ECO:0000259" key="12">
    <source>
        <dbReference type="PROSITE" id="PS50991"/>
    </source>
</evidence>
<dbReference type="eggNOG" id="arCOG02092">
    <property type="taxonomic scope" value="Archaea"/>
</dbReference>
<keyword evidence="14" id="KW-1185">Reference proteome</keyword>
<dbReference type="KEGG" id="pfm:Pyrfu_1976"/>
<dbReference type="PANTHER" id="PTHR10277:SF63">
    <property type="entry name" value="HOMOCITRATE SYNTHASE"/>
    <property type="match status" value="1"/>
</dbReference>
<dbReference type="InterPro" id="IPR050073">
    <property type="entry name" value="2-IPM_HCS-like"/>
</dbReference>
<sequence>MQGMIRREEWGIGGPKPERIRVGLLDSTLREGEQTPGVSFTVEQKVEIAKLLSEAGVQMIEAGHPAVAPDVYEAVKRIIQLKKEGVIRSEIVAHSRAVKRDIEVAAELEPDRIAIFYGVSDIHLRYKHRVSREEALSIIGEMVEYAKQHGVKVRFTAEDATRADYDYLVEVVKTARDAGADRVSIADTVGIATPAFMRRLFESLTRDAPGVEFDVHAHNDLGLATANSLAAVEGGATIIHVTVNGLGERAGITPLHEAAVALKVHYGIEVIDLKLIPKLSRLVERYSGIPVPPNTPVVGDNAFTHKAGVHVAGILANPETYEPYPPEMVGRTRDYVIDKYTGKKAVKARLEKLGVTVTDKELEEIVRRIKARPDIRYLRDEDLLEIASEVMGKPLALTAPRGVEAIVLVKTNSNVYTTSIARRLSIIPGVAEVMEVTGDNDIVLRIQARNTEQLNQVIEQVRTIPGVQSTYTMLILKKSTGEQKEA</sequence>
<feature type="binding site" evidence="11">
    <location>
        <position position="218"/>
    </location>
    <ligand>
        <name>Mg(2+)</name>
        <dbReference type="ChEBI" id="CHEBI:18420"/>
    </ligand>
</feature>
<comment type="cofactor">
    <cofactor evidence="11">
        <name>Mg(2+)</name>
        <dbReference type="ChEBI" id="CHEBI:18420"/>
    </cofactor>
    <cofactor evidence="11">
        <name>Mn(2+)</name>
        <dbReference type="ChEBI" id="CHEBI:29035"/>
    </cofactor>
</comment>
<keyword evidence="4 11" id="KW-0028">Amino-acid biosynthesis</keyword>
<evidence type="ECO:0000256" key="5">
    <source>
        <dbReference type="ARBA" id="ARBA00022679"/>
    </source>
</evidence>
<dbReference type="InParanoid" id="G0EDM5"/>
<evidence type="ECO:0000256" key="3">
    <source>
        <dbReference type="ARBA" id="ARBA00012974"/>
    </source>
</evidence>
<evidence type="ECO:0000313" key="14">
    <source>
        <dbReference type="Proteomes" id="UP000001037"/>
    </source>
</evidence>
<organism evidence="13 14">
    <name type="scientific">Pyrolobus fumarii (strain DSM 11204 / 1A)</name>
    <dbReference type="NCBI Taxonomy" id="694429"/>
    <lineage>
        <taxon>Archaea</taxon>
        <taxon>Thermoproteota</taxon>
        <taxon>Thermoprotei</taxon>
        <taxon>Desulfurococcales</taxon>
        <taxon>Pyrodictiaceae</taxon>
        <taxon>Pyrolobus</taxon>
    </lineage>
</organism>
<dbReference type="CDD" id="cd07940">
    <property type="entry name" value="DRE_TIM_IPMS"/>
    <property type="match status" value="1"/>
</dbReference>
<feature type="active site" description="Proton acceptor" evidence="11">
    <location>
        <position position="310"/>
    </location>
</feature>
<evidence type="ECO:0000313" key="13">
    <source>
        <dbReference type="EMBL" id="AEM39829.1"/>
    </source>
</evidence>
<dbReference type="PROSITE" id="PS00816">
    <property type="entry name" value="AIPM_HOMOCIT_SYNTH_2"/>
    <property type="match status" value="1"/>
</dbReference>
<dbReference type="eggNOG" id="arCOG01580">
    <property type="taxonomic scope" value="Archaea"/>
</dbReference>
<dbReference type="EC" id="2.3.3.14" evidence="3 11"/>
<proteinExistence type="inferred from homology"/>
<dbReference type="InterPro" id="IPR013785">
    <property type="entry name" value="Aldolase_TIM"/>
</dbReference>
<feature type="binding site" evidence="11">
    <location>
        <position position="216"/>
    </location>
    <ligand>
        <name>Mg(2+)</name>
        <dbReference type="ChEBI" id="CHEBI:18420"/>
    </ligand>
</feature>
<dbReference type="Gene3D" id="3.20.20.70">
    <property type="entry name" value="Aldolase class I"/>
    <property type="match status" value="1"/>
</dbReference>
<evidence type="ECO:0000256" key="4">
    <source>
        <dbReference type="ARBA" id="ARBA00022605"/>
    </source>
</evidence>
<dbReference type="HOGENOM" id="CLU_022158_4_0_2"/>
<dbReference type="PANTHER" id="PTHR10277">
    <property type="entry name" value="HOMOCITRATE SYNTHASE-RELATED"/>
    <property type="match status" value="1"/>
</dbReference>
<keyword evidence="9 11" id="KW-0464">Manganese</keyword>
<dbReference type="Pfam" id="PF01037">
    <property type="entry name" value="AsnC_trans_reg"/>
    <property type="match status" value="1"/>
</dbReference>
<dbReference type="AlphaFoldDB" id="G0EDM5"/>
<comment type="similarity">
    <text evidence="2 11">Belongs to the alpha-IPM synthase/homocitrate synthase family. Homocitrate synthase LYS20/LYS21 subfamily.</text>
</comment>
<dbReference type="PROSITE" id="PS00815">
    <property type="entry name" value="AIPM_HOMOCIT_SYNTH_1"/>
    <property type="match status" value="1"/>
</dbReference>
<dbReference type="FunCoup" id="G0EDM5">
    <property type="interactions" value="162"/>
</dbReference>
<feature type="binding site" evidence="11">
    <location>
        <position position="30"/>
    </location>
    <ligand>
        <name>2-oxoglutarate</name>
        <dbReference type="ChEBI" id="CHEBI:16810"/>
    </ligand>
</feature>
<keyword evidence="7 11" id="KW-0460">Magnesium</keyword>
<comment type="function">
    <text evidence="11">Catalyzes the aldol-type condensation of 2-oxoglutarate with acetyl-CoA to yield homocitrate. Carries out the first step of the alpha-aminoadipate (AAA) lysine biosynthesis pathway.</text>
</comment>
<evidence type="ECO:0000256" key="8">
    <source>
        <dbReference type="ARBA" id="ARBA00023154"/>
    </source>
</evidence>
<dbReference type="Pfam" id="PF00682">
    <property type="entry name" value="HMGL-like"/>
    <property type="match status" value="1"/>
</dbReference>
<evidence type="ECO:0000256" key="2">
    <source>
        <dbReference type="ARBA" id="ARBA00006361"/>
    </source>
</evidence>
<keyword evidence="5 11" id="KW-0808">Transferase</keyword>
<dbReference type="UniPathway" id="UPA00033">
    <property type="reaction ID" value="UER00028"/>
</dbReference>
<dbReference type="NCBIfam" id="TIGR02146">
    <property type="entry name" value="LysS_fung_arch"/>
    <property type="match status" value="1"/>
</dbReference>
<dbReference type="GO" id="GO:0004410">
    <property type="term" value="F:homocitrate synthase activity"/>
    <property type="evidence" value="ECO:0007669"/>
    <property type="project" value="UniProtKB-UniRule"/>
</dbReference>
<feature type="binding site" evidence="11">
    <location>
        <position position="188"/>
    </location>
    <ligand>
        <name>2-oxoglutarate</name>
        <dbReference type="ChEBI" id="CHEBI:16810"/>
    </ligand>
</feature>
<dbReference type="SUPFAM" id="SSF51569">
    <property type="entry name" value="Aldolase"/>
    <property type="match status" value="1"/>
</dbReference>
<evidence type="ECO:0000256" key="10">
    <source>
        <dbReference type="ARBA" id="ARBA00048363"/>
    </source>
</evidence>
<comment type="pathway">
    <text evidence="1 11">Amino-acid biosynthesis; L-lysine biosynthesis via AAA pathway; L-alpha-aminoadipate from 2-oxoglutarate: step 1/5.</text>
</comment>
<dbReference type="InterPro" id="IPR054691">
    <property type="entry name" value="LeuA/HCS_post-cat"/>
</dbReference>
<dbReference type="PROSITE" id="PS50991">
    <property type="entry name" value="PYR_CT"/>
    <property type="match status" value="1"/>
</dbReference>
<dbReference type="GO" id="GO:0019878">
    <property type="term" value="P:lysine biosynthetic process via aminoadipic acid"/>
    <property type="evidence" value="ECO:0007669"/>
    <property type="project" value="UniProtKB-UniRule"/>
</dbReference>
<dbReference type="GO" id="GO:0046872">
    <property type="term" value="F:metal ion binding"/>
    <property type="evidence" value="ECO:0007669"/>
    <property type="project" value="UniProtKB-KW"/>
</dbReference>
<dbReference type="STRING" id="694429.Pyrfu_1976"/>
<dbReference type="Gene3D" id="1.10.238.260">
    <property type="match status" value="1"/>
</dbReference>
<protein>
    <recommendedName>
        <fullName evidence="3 11">Homocitrate synthase</fullName>
        <shortName evidence="11">HCS</shortName>
        <ecNumber evidence="3 11">2.3.3.14</ecNumber>
    </recommendedName>
</protein>
<dbReference type="SUPFAM" id="SSF54909">
    <property type="entry name" value="Dimeric alpha+beta barrel"/>
    <property type="match status" value="1"/>
</dbReference>
<evidence type="ECO:0000256" key="6">
    <source>
        <dbReference type="ARBA" id="ARBA00022723"/>
    </source>
</evidence>
<dbReference type="Proteomes" id="UP000001037">
    <property type="component" value="Chromosome"/>
</dbReference>
<dbReference type="InterPro" id="IPR000891">
    <property type="entry name" value="PYR_CT"/>
</dbReference>
<dbReference type="InterPro" id="IPR002034">
    <property type="entry name" value="AIPM/Hcit_synth_CS"/>
</dbReference>